<feature type="signal peptide" evidence="1">
    <location>
        <begin position="1"/>
        <end position="20"/>
    </location>
</feature>
<dbReference type="AlphaFoldDB" id="A0A078KN42"/>
<name>A0A078KN42_9GAMM</name>
<keyword evidence="1" id="KW-0732">Signal</keyword>
<dbReference type="Proteomes" id="UP000044071">
    <property type="component" value="Unassembled WGS sequence"/>
</dbReference>
<sequence length="113" mass="12758">MRTRLIYFALILSVFNQANAAETSCSETDKKGIESSIKDYLNSDKNSVLTYNDVTLLSQDCAKGYARVILHPKKSQTDDATVYLQQEKGNWQVLSLGTSFEPDFLAQFPKDLR</sequence>
<dbReference type="eggNOG" id="ENOG5031F46">
    <property type="taxonomic scope" value="Bacteria"/>
</dbReference>
<gene>
    <name evidence="2" type="ORF">BN59_00043</name>
</gene>
<evidence type="ECO:0000256" key="1">
    <source>
        <dbReference type="SAM" id="SignalP"/>
    </source>
</evidence>
<organism evidence="2 3">
    <name type="scientific">Legionella massiliensis</name>
    <dbReference type="NCBI Taxonomy" id="1034943"/>
    <lineage>
        <taxon>Bacteria</taxon>
        <taxon>Pseudomonadati</taxon>
        <taxon>Pseudomonadota</taxon>
        <taxon>Gammaproteobacteria</taxon>
        <taxon>Legionellales</taxon>
        <taxon>Legionellaceae</taxon>
        <taxon>Legionella</taxon>
    </lineage>
</organism>
<evidence type="ECO:0000313" key="3">
    <source>
        <dbReference type="Proteomes" id="UP000044071"/>
    </source>
</evidence>
<dbReference type="EMBL" id="CCSB01000001">
    <property type="protein sequence ID" value="CDZ75785.1"/>
    <property type="molecule type" value="Genomic_DNA"/>
</dbReference>
<proteinExistence type="predicted"/>
<reference evidence="2 3" key="1">
    <citation type="submission" date="2014-06" db="EMBL/GenBank/DDBJ databases">
        <authorList>
            <person name="Urmite Genomes Urmite Genomes"/>
        </authorList>
    </citation>
    <scope>NUCLEOTIDE SEQUENCE [LARGE SCALE GENOMIC DNA]</scope>
</reference>
<evidence type="ECO:0008006" key="4">
    <source>
        <dbReference type="Google" id="ProtNLM"/>
    </source>
</evidence>
<dbReference type="OrthoDB" id="5650107at2"/>
<keyword evidence="3" id="KW-1185">Reference proteome</keyword>
<evidence type="ECO:0000313" key="2">
    <source>
        <dbReference type="EMBL" id="CDZ75785.1"/>
    </source>
</evidence>
<dbReference type="RefSeq" id="WP_043872435.1">
    <property type="nucleotide sequence ID" value="NZ_CCVW01000001.1"/>
</dbReference>
<feature type="chain" id="PRO_5009743944" description="DUF3828 domain-containing protein" evidence="1">
    <location>
        <begin position="21"/>
        <end position="113"/>
    </location>
</feature>
<accession>A0A078KN42</accession>
<protein>
    <recommendedName>
        <fullName evidence="4">DUF3828 domain-containing protein</fullName>
    </recommendedName>
</protein>